<protein>
    <submittedName>
        <fullName evidence="2">Fimbrial protein</fullName>
    </submittedName>
</protein>
<reference evidence="2" key="1">
    <citation type="journal article" date="2018" name="Genome Biol.">
        <title>SKESA: strategic k-mer extension for scrupulous assemblies.</title>
        <authorList>
            <person name="Souvorov A."/>
            <person name="Agarwala R."/>
            <person name="Lipman D.J."/>
        </authorList>
    </citation>
    <scope>NUCLEOTIDE SEQUENCE</scope>
    <source>
        <strain evidence="2">13-1023</strain>
    </source>
</reference>
<accession>A0A702IIZ6</accession>
<comment type="caution">
    <text evidence="2">The sequence shown here is derived from an EMBL/GenBank/DDBJ whole genome shotgun (WGS) entry which is preliminary data.</text>
</comment>
<organism evidence="2">
    <name type="scientific">Salmonella enterica subsp. enterica serovar Javiana</name>
    <dbReference type="NCBI Taxonomy" id="363569"/>
    <lineage>
        <taxon>Bacteria</taxon>
        <taxon>Pseudomonadati</taxon>
        <taxon>Pseudomonadota</taxon>
        <taxon>Gammaproteobacteria</taxon>
        <taxon>Enterobacterales</taxon>
        <taxon>Enterobacteriaceae</taxon>
        <taxon>Salmonella</taxon>
    </lineage>
</organism>
<dbReference type="AlphaFoldDB" id="A0A702IIZ6"/>
<sequence>MVLNYSRTVMAGMLITAWAVACPPAAAQDTEKMQHLGVVNGQVKDNQVVEVTRTLTDPVLYKVDAPEALPQTLRVRNATARGADNGAVWVTTRQVLAGQQAAGVTTKVTLWADGKSEPAVFTEQGTDVLISLPQDMTPRQQVMLRSDSPVTLQVPANWRGSLQVPLEITGE</sequence>
<dbReference type="EMBL" id="DAAMJC010000029">
    <property type="protein sequence ID" value="HAC6868153.1"/>
    <property type="molecule type" value="Genomic_DNA"/>
</dbReference>
<dbReference type="PROSITE" id="PS51257">
    <property type="entry name" value="PROKAR_LIPOPROTEIN"/>
    <property type="match status" value="1"/>
</dbReference>
<keyword evidence="1" id="KW-0732">Signal</keyword>
<feature type="chain" id="PRO_5028349021" evidence="1">
    <location>
        <begin position="22"/>
        <end position="171"/>
    </location>
</feature>
<reference evidence="2" key="2">
    <citation type="submission" date="2018-07" db="EMBL/GenBank/DDBJ databases">
        <authorList>
            <consortium name="NCBI Pathogen Detection Project"/>
        </authorList>
    </citation>
    <scope>NUCLEOTIDE SEQUENCE</scope>
    <source>
        <strain evidence="2">13-1023</strain>
    </source>
</reference>
<gene>
    <name evidence="2" type="ORF">G0D54_23965</name>
</gene>
<proteinExistence type="predicted"/>
<evidence type="ECO:0000313" key="2">
    <source>
        <dbReference type="EMBL" id="HAC6868153.1"/>
    </source>
</evidence>
<dbReference type="InterPro" id="IPR035191">
    <property type="entry name" value="FaeF"/>
</dbReference>
<feature type="signal peptide" evidence="1">
    <location>
        <begin position="1"/>
        <end position="21"/>
    </location>
</feature>
<dbReference type="Pfam" id="PF17547">
    <property type="entry name" value="DUF5462"/>
    <property type="match status" value="1"/>
</dbReference>
<evidence type="ECO:0000256" key="1">
    <source>
        <dbReference type="SAM" id="SignalP"/>
    </source>
</evidence>
<name>A0A702IIZ6_SALET</name>